<dbReference type="InterPro" id="IPR022644">
    <property type="entry name" value="De-COase2_N"/>
</dbReference>
<keyword evidence="7" id="KW-0210">Decarboxylase</keyword>
<name>A0A0C1E7S6_9BACT</name>
<dbReference type="Gene3D" id="1.10.287.3440">
    <property type="match status" value="1"/>
</dbReference>
<sequence>MHDEDLYWIKRWGEEYFDVNALGHIVVKPNRQGAGGDLFELMTSLVEQGIEAPILIRFNGIVRDRIQRLNAAFQAAIREFNYRNTHQMVFPIKVNPQRHVVETVQHAGQEFKMGLEVGSKPELIAVFAIDTHPDTILLCNGYKDIEYISLALIASKLGRRTLIIIEQAYELQLVLDAAKKLGVEAEIGFRMKLSNTGSGRWKSSGGEHSKFGLFSHEIIACIETLQHHEKTHWLKLLHFHLGSQITTIESVKKTLKEASRMYTELATMLPFLSFFDVGGGLAVDYDGSKSDSDSSMNYTMEEYARDVVFAIGEACLSADVADPIIITEAGRAIVAHHSVLVTEVIDVTTTPNIPEKWNAHSKHEILTTLDELQDELSLKNCRETLHDVMELKDRVLEEFIYGTMNLKERAYAEKAIRHLLAKIRTFYKQLRQIPEELETLDKILLETYFCNFSVFQSLTDAWAIDQLFPVMPIQRLHETPSHQAILADLTCDSDGKIDSFIGEYEPNHFLRLHDYRNEPYYVGIFLVGAYQEILGGLHNLFGDTNVVHAELGANGQWDLSRLVEGDTMANVLSYVQYNSEKLTTRLHEHIERSLKAGRITLSESAQIKKKFKQALESYTYLVV</sequence>
<dbReference type="EMBL" id="JSAM01000129">
    <property type="protein sequence ID" value="KIA76173.1"/>
    <property type="molecule type" value="Genomic_DNA"/>
</dbReference>
<evidence type="ECO:0000256" key="11">
    <source>
        <dbReference type="ARBA" id="ARBA00023115"/>
    </source>
</evidence>
<feature type="modified residue" description="N6-(pyridoxal phosphate)lysine" evidence="14">
    <location>
        <position position="93"/>
    </location>
</feature>
<dbReference type="PATRIC" id="fig|83552.4.peg.2748"/>
<accession>A0A0C1E7S6</accession>
<evidence type="ECO:0000256" key="4">
    <source>
        <dbReference type="ARBA" id="ARBA00008357"/>
    </source>
</evidence>
<reference evidence="19 20" key="1">
    <citation type="journal article" date="2014" name="Mol. Biol. Evol.">
        <title>Massive expansion of Ubiquitination-related gene families within the Chlamydiae.</title>
        <authorList>
            <person name="Domman D."/>
            <person name="Collingro A."/>
            <person name="Lagkouvardos I."/>
            <person name="Gehre L."/>
            <person name="Weinmaier T."/>
            <person name="Rattei T."/>
            <person name="Subtil A."/>
            <person name="Horn M."/>
        </authorList>
    </citation>
    <scope>NUCLEOTIDE SEQUENCE [LARGE SCALE GENOMIC DNA]</scope>
    <source>
        <strain evidence="19 20">OEW1</strain>
    </source>
</reference>
<dbReference type="PRINTS" id="PR01179">
    <property type="entry name" value="ODADCRBXLASE"/>
</dbReference>
<evidence type="ECO:0000256" key="12">
    <source>
        <dbReference type="ARBA" id="ARBA00023239"/>
    </source>
</evidence>
<comment type="cofactor">
    <cofactor evidence="2">
        <name>Mg(2+)</name>
        <dbReference type="ChEBI" id="CHEBI:18420"/>
    </cofactor>
</comment>
<dbReference type="Gene3D" id="3.20.20.10">
    <property type="entry name" value="Alanine racemase"/>
    <property type="match status" value="1"/>
</dbReference>
<evidence type="ECO:0000256" key="7">
    <source>
        <dbReference type="ARBA" id="ARBA00022793"/>
    </source>
</evidence>
<dbReference type="GO" id="GO:0006527">
    <property type="term" value="P:L-arginine catabolic process"/>
    <property type="evidence" value="ECO:0007669"/>
    <property type="project" value="InterPro"/>
</dbReference>
<evidence type="ECO:0000259" key="18">
    <source>
        <dbReference type="Pfam" id="PF17944"/>
    </source>
</evidence>
<dbReference type="Gene3D" id="2.40.37.10">
    <property type="entry name" value="Lyase, Ornithine Decarboxylase, Chain A, domain 1"/>
    <property type="match status" value="1"/>
</dbReference>
<dbReference type="GO" id="GO:0008792">
    <property type="term" value="F:arginine decarboxylase activity"/>
    <property type="evidence" value="ECO:0007669"/>
    <property type="project" value="UniProtKB-UniRule"/>
</dbReference>
<dbReference type="CDD" id="cd06830">
    <property type="entry name" value="PLPDE_III_ADC"/>
    <property type="match status" value="1"/>
</dbReference>
<dbReference type="PANTHER" id="PTHR43295:SF9">
    <property type="entry name" value="BIOSYNTHETIC ARGININE DECARBOXYLASE"/>
    <property type="match status" value="1"/>
</dbReference>
<evidence type="ECO:0000313" key="19">
    <source>
        <dbReference type="EMBL" id="KIA76173.1"/>
    </source>
</evidence>
<gene>
    <name evidence="19" type="primary">speA</name>
    <name evidence="19" type="ORF">DB43_AS00430</name>
</gene>
<evidence type="ECO:0000256" key="15">
    <source>
        <dbReference type="PIRSR" id="PIRSR600183-50"/>
    </source>
</evidence>
<feature type="domain" description="Arginine decarboxylase C-terminal helical" evidence="18">
    <location>
        <begin position="568"/>
        <end position="621"/>
    </location>
</feature>
<evidence type="ECO:0000313" key="20">
    <source>
        <dbReference type="Proteomes" id="UP000031307"/>
    </source>
</evidence>
<dbReference type="InterPro" id="IPR002985">
    <property type="entry name" value="Arg_decrbxlase"/>
</dbReference>
<evidence type="ECO:0000259" key="17">
    <source>
        <dbReference type="Pfam" id="PF17810"/>
    </source>
</evidence>
<keyword evidence="11" id="KW-0620">Polyamine biosynthesis</keyword>
<dbReference type="InterPro" id="IPR009006">
    <property type="entry name" value="Ala_racemase/Decarboxylase_C"/>
</dbReference>
<feature type="domain" description="Arginine decarboxylase helical bundle" evidence="17">
    <location>
        <begin position="361"/>
        <end position="440"/>
    </location>
</feature>
<dbReference type="InterPro" id="IPR040634">
    <property type="entry name" value="Arg_decarb_HB"/>
</dbReference>
<comment type="function">
    <text evidence="3">Catalyzes the biosynthesis of agmatine from arginine.</text>
</comment>
<evidence type="ECO:0000259" key="16">
    <source>
        <dbReference type="Pfam" id="PF02784"/>
    </source>
</evidence>
<dbReference type="InterPro" id="IPR022653">
    <property type="entry name" value="De-COase2_pyr-phos_BS"/>
</dbReference>
<evidence type="ECO:0000256" key="8">
    <source>
        <dbReference type="ARBA" id="ARBA00022842"/>
    </source>
</evidence>
<keyword evidence="6" id="KW-0479">Metal-binding</keyword>
<dbReference type="PANTHER" id="PTHR43295">
    <property type="entry name" value="ARGININE DECARBOXYLASE"/>
    <property type="match status" value="1"/>
</dbReference>
<dbReference type="RefSeq" id="WP_013924360.1">
    <property type="nucleotide sequence ID" value="NZ_BAWW01000066.1"/>
</dbReference>
<keyword evidence="10" id="KW-0745">Spermidine biosynthesis</keyword>
<dbReference type="InterPro" id="IPR029066">
    <property type="entry name" value="PLP-binding_barrel"/>
</dbReference>
<evidence type="ECO:0000256" key="3">
    <source>
        <dbReference type="ARBA" id="ARBA00002257"/>
    </source>
</evidence>
<dbReference type="Pfam" id="PF02784">
    <property type="entry name" value="Orn_Arg_deC_N"/>
    <property type="match status" value="1"/>
</dbReference>
<organism evidence="19 20">
    <name type="scientific">Parachlamydia acanthamoebae</name>
    <dbReference type="NCBI Taxonomy" id="83552"/>
    <lineage>
        <taxon>Bacteria</taxon>
        <taxon>Pseudomonadati</taxon>
        <taxon>Chlamydiota</taxon>
        <taxon>Chlamydiia</taxon>
        <taxon>Parachlamydiales</taxon>
        <taxon>Parachlamydiaceae</taxon>
        <taxon>Parachlamydia</taxon>
    </lineage>
</organism>
<dbReference type="EC" id="4.1.1.19" evidence="5 13"/>
<keyword evidence="8" id="KW-0460">Magnesium</keyword>
<dbReference type="Pfam" id="PF17944">
    <property type="entry name" value="Arg_decarbox_C"/>
    <property type="match status" value="1"/>
</dbReference>
<evidence type="ECO:0000256" key="13">
    <source>
        <dbReference type="NCBIfam" id="TIGR01273"/>
    </source>
</evidence>
<protein>
    <recommendedName>
        <fullName evidence="5 13">Arginine decarboxylase</fullName>
        <ecNumber evidence="5 13">4.1.1.19</ecNumber>
    </recommendedName>
</protein>
<evidence type="ECO:0000256" key="5">
    <source>
        <dbReference type="ARBA" id="ARBA00012426"/>
    </source>
</evidence>
<evidence type="ECO:0000256" key="14">
    <source>
        <dbReference type="PIRSR" id="PIRSR001336-50"/>
    </source>
</evidence>
<comment type="caution">
    <text evidence="19">The sequence shown here is derived from an EMBL/GenBank/DDBJ whole genome shotgun (WGS) entry which is preliminary data.</text>
</comment>
<dbReference type="GO" id="GO:0008295">
    <property type="term" value="P:spermidine biosynthetic process"/>
    <property type="evidence" value="ECO:0007669"/>
    <property type="project" value="UniProtKB-UniRule"/>
</dbReference>
<dbReference type="NCBIfam" id="NF003763">
    <property type="entry name" value="PRK05354.1"/>
    <property type="match status" value="1"/>
</dbReference>
<feature type="active site" description="Proton donor" evidence="15">
    <location>
        <position position="491"/>
    </location>
</feature>
<dbReference type="PRINTS" id="PR01180">
    <property type="entry name" value="ARGDCRBXLASE"/>
</dbReference>
<dbReference type="GO" id="GO:0046872">
    <property type="term" value="F:metal ion binding"/>
    <property type="evidence" value="ECO:0007669"/>
    <property type="project" value="UniProtKB-KW"/>
</dbReference>
<dbReference type="InterPro" id="IPR041128">
    <property type="entry name" value="Arg_decarbox_C"/>
</dbReference>
<dbReference type="InterPro" id="IPR000183">
    <property type="entry name" value="Orn/DAP/Arg_de-COase"/>
</dbReference>
<dbReference type="AlphaFoldDB" id="A0A0C1E7S6"/>
<dbReference type="Proteomes" id="UP000031307">
    <property type="component" value="Unassembled WGS sequence"/>
</dbReference>
<dbReference type="PROSITE" id="PS00878">
    <property type="entry name" value="ODR_DC_2_1"/>
    <property type="match status" value="1"/>
</dbReference>
<dbReference type="OMA" id="AVEYTQH"/>
<evidence type="ECO:0000256" key="2">
    <source>
        <dbReference type="ARBA" id="ARBA00001946"/>
    </source>
</evidence>
<dbReference type="NCBIfam" id="TIGR01273">
    <property type="entry name" value="speA"/>
    <property type="match status" value="1"/>
</dbReference>
<dbReference type="PIRSF" id="PIRSF001336">
    <property type="entry name" value="Arg_decrbxlase"/>
    <property type="match status" value="1"/>
</dbReference>
<dbReference type="SUPFAM" id="SSF51419">
    <property type="entry name" value="PLP-binding barrel"/>
    <property type="match status" value="1"/>
</dbReference>
<keyword evidence="12 19" id="KW-0456">Lyase</keyword>
<comment type="cofactor">
    <cofactor evidence="1 14">
        <name>pyridoxal 5'-phosphate</name>
        <dbReference type="ChEBI" id="CHEBI:597326"/>
    </cofactor>
</comment>
<comment type="similarity">
    <text evidence="4">Belongs to the Orn/Lys/Arg decarboxylase class-II family. SpeA subfamily.</text>
</comment>
<feature type="domain" description="Orn/DAP/Arg decarboxylase 2 N-terminal" evidence="16">
    <location>
        <begin position="69"/>
        <end position="335"/>
    </location>
</feature>
<evidence type="ECO:0000256" key="1">
    <source>
        <dbReference type="ARBA" id="ARBA00001933"/>
    </source>
</evidence>
<keyword evidence="9 14" id="KW-0663">Pyridoxal phosphate</keyword>
<proteinExistence type="inferred from homology"/>
<dbReference type="Gene3D" id="1.20.58.930">
    <property type="match status" value="1"/>
</dbReference>
<dbReference type="Pfam" id="PF17810">
    <property type="entry name" value="Arg_decarb_HB"/>
    <property type="match status" value="1"/>
</dbReference>
<evidence type="ECO:0000256" key="10">
    <source>
        <dbReference type="ARBA" id="ARBA00023066"/>
    </source>
</evidence>
<evidence type="ECO:0000256" key="6">
    <source>
        <dbReference type="ARBA" id="ARBA00022723"/>
    </source>
</evidence>
<evidence type="ECO:0000256" key="9">
    <source>
        <dbReference type="ARBA" id="ARBA00022898"/>
    </source>
</evidence>